<evidence type="ECO:0000313" key="2">
    <source>
        <dbReference type="EMBL" id="CCD74481.1"/>
    </source>
</evidence>
<sequence>MSKTVQFVKSTTYLDEEAKGVKTMEEKQKPRKLERSGPGRTGVGKCLIASTVEIKIDLYNKDLEHDEEQYNKAVTKSEKISLTYNVTIVQLDESDEDEDFTAKVAYTSTDRTATPATKVTEELATKITEAAAIDETEGVAN</sequence>
<protein>
    <submittedName>
        <fullName evidence="2">Uncharacterized protein</fullName>
    </submittedName>
</protein>
<accession>I0J3C1</accession>
<dbReference type="AlphaFoldDB" id="I0J3C1"/>
<name>I0J3C1_ARAHH</name>
<feature type="region of interest" description="Disordered" evidence="1">
    <location>
        <begin position="19"/>
        <end position="41"/>
    </location>
</feature>
<evidence type="ECO:0000256" key="1">
    <source>
        <dbReference type="SAM" id="MobiDB-lite"/>
    </source>
</evidence>
<feature type="compositionally biased region" description="Basic and acidic residues" evidence="1">
    <location>
        <begin position="19"/>
        <end position="37"/>
    </location>
</feature>
<proteinExistence type="predicted"/>
<reference evidence="2" key="1">
    <citation type="journal article" date="2013" name="New Phytol.">
        <title>Plant Defensin type 1 (PDF1): protein promiscuity and expression variation within the Arabidopsis genus shed light on zinc tolerance acquisition in Arabidopsis halleri.</title>
        <authorList>
            <person name="Shahzad Z."/>
            <person name="Ranwez V."/>
            <person name="Fizames C."/>
            <person name="Marques L."/>
            <person name="Le Martret B."/>
            <person name="Alassimone J."/>
            <person name="Gode C."/>
            <person name="Lacombe E."/>
            <person name="Castillo T."/>
            <person name="Saumitou-Laprade P."/>
            <person name="Berthomieu P."/>
            <person name="Gosti F."/>
        </authorList>
    </citation>
    <scope>NUCLEOTIDE SEQUENCE</scope>
    <source>
        <tissue evidence="2">Leaves</tissue>
    </source>
</reference>
<dbReference type="EMBL" id="HE601749">
    <property type="protein sequence ID" value="CCD74481.1"/>
    <property type="molecule type" value="Genomic_DNA"/>
</dbReference>
<organism evidence="2">
    <name type="scientific">Arabidopsis halleri subsp. halleri</name>
    <name type="common">Arabis halleri</name>
    <dbReference type="NCBI Taxonomy" id="81971"/>
    <lineage>
        <taxon>Eukaryota</taxon>
        <taxon>Viridiplantae</taxon>
        <taxon>Streptophyta</taxon>
        <taxon>Embryophyta</taxon>
        <taxon>Tracheophyta</taxon>
        <taxon>Spermatophyta</taxon>
        <taxon>Magnoliopsida</taxon>
        <taxon>eudicotyledons</taxon>
        <taxon>Gunneridae</taxon>
        <taxon>Pentapetalae</taxon>
        <taxon>rosids</taxon>
        <taxon>malvids</taxon>
        <taxon>Brassicales</taxon>
        <taxon>Brassicaceae</taxon>
        <taxon>Camelineae</taxon>
        <taxon>Arabidopsis</taxon>
    </lineage>
</organism>